<sequence>MMNSLVPIGIRKYFESGDMKLSYLDFGREGQKILLLLHGHMGNAREFSKLASKFDDWRVIALDQRGHGWSEHPPEKDYSRESYITDIYNLIHQELGGASVSILGHSLGGVNAYQFAARYPELVNAVIVEDIGVELNHDISFVAKLPERSASLQQLKEELDLVGLKAINYFSESAFEDEKGWGLRFDLKGMVISTQSINGIRWEEWLASTCPILLVHGKKSWALKLEEAERMVSRRPHTKLEVFEECGHGVHSDDLNGFYQVVKNFFDGLHFN</sequence>
<keyword evidence="3" id="KW-1185">Reference proteome</keyword>
<dbReference type="InterPro" id="IPR000073">
    <property type="entry name" value="AB_hydrolase_1"/>
</dbReference>
<dbReference type="Pfam" id="PF00561">
    <property type="entry name" value="Abhydrolase_1"/>
    <property type="match status" value="1"/>
</dbReference>
<dbReference type="EMBL" id="WHOD01000045">
    <property type="protein sequence ID" value="NOU93216.1"/>
    <property type="molecule type" value="Genomic_DNA"/>
</dbReference>
<dbReference type="PANTHER" id="PTHR43798:SF33">
    <property type="entry name" value="HYDROLASE, PUTATIVE (AFU_ORTHOLOGUE AFUA_2G14860)-RELATED"/>
    <property type="match status" value="1"/>
</dbReference>
<protein>
    <submittedName>
        <fullName evidence="2">Alpha/beta fold hydrolase</fullName>
    </submittedName>
</protein>
<proteinExistence type="predicted"/>
<comment type="caution">
    <text evidence="2">The sequence shown here is derived from an EMBL/GenBank/DDBJ whole genome shotgun (WGS) entry which is preliminary data.</text>
</comment>
<dbReference type="RefSeq" id="WP_171651419.1">
    <property type="nucleotide sequence ID" value="NZ_WHOD01000045.1"/>
</dbReference>
<organism evidence="2 3">
    <name type="scientific">Paenibacillus foliorum</name>
    <dbReference type="NCBI Taxonomy" id="2654974"/>
    <lineage>
        <taxon>Bacteria</taxon>
        <taxon>Bacillati</taxon>
        <taxon>Bacillota</taxon>
        <taxon>Bacilli</taxon>
        <taxon>Bacillales</taxon>
        <taxon>Paenibacillaceae</taxon>
        <taxon>Paenibacillus</taxon>
    </lineage>
</organism>
<evidence type="ECO:0000259" key="1">
    <source>
        <dbReference type="Pfam" id="PF00561"/>
    </source>
</evidence>
<dbReference type="Gene3D" id="3.40.50.1820">
    <property type="entry name" value="alpha/beta hydrolase"/>
    <property type="match status" value="1"/>
</dbReference>
<evidence type="ECO:0000313" key="2">
    <source>
        <dbReference type="EMBL" id="NOU93216.1"/>
    </source>
</evidence>
<accession>A0A972JZ42</accession>
<evidence type="ECO:0000313" key="3">
    <source>
        <dbReference type="Proteomes" id="UP000641588"/>
    </source>
</evidence>
<dbReference type="InterPro" id="IPR029058">
    <property type="entry name" value="AB_hydrolase_fold"/>
</dbReference>
<reference evidence="2" key="1">
    <citation type="submission" date="2019-10" db="EMBL/GenBank/DDBJ databases">
        <title>Description of Paenibacillus glebae sp. nov.</title>
        <authorList>
            <person name="Carlier A."/>
            <person name="Qi S."/>
        </authorList>
    </citation>
    <scope>NUCLEOTIDE SEQUENCE</scope>
    <source>
        <strain evidence="2">LMG 31456</strain>
    </source>
</reference>
<dbReference type="AlphaFoldDB" id="A0A972JZ42"/>
<dbReference type="PRINTS" id="PR00111">
    <property type="entry name" value="ABHYDROLASE"/>
</dbReference>
<name>A0A972JZ42_9BACL</name>
<keyword evidence="2" id="KW-0378">Hydrolase</keyword>
<feature type="domain" description="AB hydrolase-1" evidence="1">
    <location>
        <begin position="33"/>
        <end position="144"/>
    </location>
</feature>
<dbReference type="Proteomes" id="UP000641588">
    <property type="component" value="Unassembled WGS sequence"/>
</dbReference>
<dbReference type="GO" id="GO:0016020">
    <property type="term" value="C:membrane"/>
    <property type="evidence" value="ECO:0007669"/>
    <property type="project" value="TreeGrafter"/>
</dbReference>
<dbReference type="GO" id="GO:0016787">
    <property type="term" value="F:hydrolase activity"/>
    <property type="evidence" value="ECO:0007669"/>
    <property type="project" value="UniProtKB-KW"/>
</dbReference>
<dbReference type="PANTHER" id="PTHR43798">
    <property type="entry name" value="MONOACYLGLYCEROL LIPASE"/>
    <property type="match status" value="1"/>
</dbReference>
<gene>
    <name evidence="2" type="ORF">GC093_08280</name>
</gene>
<dbReference type="InterPro" id="IPR050266">
    <property type="entry name" value="AB_hydrolase_sf"/>
</dbReference>
<dbReference type="SUPFAM" id="SSF53474">
    <property type="entry name" value="alpha/beta-Hydrolases"/>
    <property type="match status" value="1"/>
</dbReference>